<dbReference type="EMBL" id="JBHTIR010000791">
    <property type="protein sequence ID" value="MFD0851794.1"/>
    <property type="molecule type" value="Genomic_DNA"/>
</dbReference>
<keyword evidence="1" id="KW-0472">Membrane</keyword>
<proteinExistence type="predicted"/>
<keyword evidence="1" id="KW-1133">Transmembrane helix</keyword>
<keyword evidence="1" id="KW-0812">Transmembrane</keyword>
<reference evidence="3" key="1">
    <citation type="journal article" date="2019" name="Int. J. Syst. Evol. Microbiol.">
        <title>The Global Catalogue of Microorganisms (GCM) 10K type strain sequencing project: providing services to taxonomists for standard genome sequencing and annotation.</title>
        <authorList>
            <consortium name="The Broad Institute Genomics Platform"/>
            <consortium name="The Broad Institute Genome Sequencing Center for Infectious Disease"/>
            <person name="Wu L."/>
            <person name="Ma J."/>
        </authorList>
    </citation>
    <scope>NUCLEOTIDE SEQUENCE [LARGE SCALE GENOMIC DNA]</scope>
    <source>
        <strain evidence="3">JCM 31696</strain>
    </source>
</reference>
<name>A0ABW3CDP7_9ACTN</name>
<gene>
    <name evidence="2" type="ORF">ACFQ07_06160</name>
</gene>
<keyword evidence="3" id="KW-1185">Reference proteome</keyword>
<dbReference type="Proteomes" id="UP001597083">
    <property type="component" value="Unassembled WGS sequence"/>
</dbReference>
<evidence type="ECO:0000313" key="3">
    <source>
        <dbReference type="Proteomes" id="UP001597083"/>
    </source>
</evidence>
<protein>
    <submittedName>
        <fullName evidence="2">Uncharacterized protein</fullName>
    </submittedName>
</protein>
<feature type="transmembrane region" description="Helical" evidence="1">
    <location>
        <begin position="31"/>
        <end position="56"/>
    </location>
</feature>
<feature type="non-terminal residue" evidence="2">
    <location>
        <position position="65"/>
    </location>
</feature>
<evidence type="ECO:0000313" key="2">
    <source>
        <dbReference type="EMBL" id="MFD0851794.1"/>
    </source>
</evidence>
<organism evidence="2 3">
    <name type="scientific">Actinomadura adrarensis</name>
    <dbReference type="NCBI Taxonomy" id="1819600"/>
    <lineage>
        <taxon>Bacteria</taxon>
        <taxon>Bacillati</taxon>
        <taxon>Actinomycetota</taxon>
        <taxon>Actinomycetes</taxon>
        <taxon>Streptosporangiales</taxon>
        <taxon>Thermomonosporaceae</taxon>
        <taxon>Actinomadura</taxon>
    </lineage>
</organism>
<comment type="caution">
    <text evidence="2">The sequence shown here is derived from an EMBL/GenBank/DDBJ whole genome shotgun (WGS) entry which is preliminary data.</text>
</comment>
<accession>A0ABW3CDP7</accession>
<evidence type="ECO:0000256" key="1">
    <source>
        <dbReference type="SAM" id="Phobius"/>
    </source>
</evidence>
<sequence>MVASSLTRIRWRGELERMKSRRTLRPNGSRLGLVGGYGGSLVLVGAAVAVLLMPLLDDSDEAAGE</sequence>